<protein>
    <submittedName>
        <fullName evidence="5">Crp/Fnr family transcriptional regulator</fullName>
    </submittedName>
</protein>
<comment type="caution">
    <text evidence="5">The sequence shown here is derived from an EMBL/GenBank/DDBJ whole genome shotgun (WGS) entry which is preliminary data.</text>
</comment>
<evidence type="ECO:0000256" key="1">
    <source>
        <dbReference type="ARBA" id="ARBA00023015"/>
    </source>
</evidence>
<keyword evidence="3" id="KW-0804">Transcription</keyword>
<dbReference type="InterPro" id="IPR036390">
    <property type="entry name" value="WH_DNA-bd_sf"/>
</dbReference>
<dbReference type="PROSITE" id="PS50042">
    <property type="entry name" value="CNMP_BINDING_3"/>
    <property type="match status" value="1"/>
</dbReference>
<dbReference type="InterPro" id="IPR014710">
    <property type="entry name" value="RmlC-like_jellyroll"/>
</dbReference>
<evidence type="ECO:0000313" key="6">
    <source>
        <dbReference type="Proteomes" id="UP001237917"/>
    </source>
</evidence>
<proteinExistence type="predicted"/>
<dbReference type="SUPFAM" id="SSF46785">
    <property type="entry name" value="Winged helix' DNA-binding domain"/>
    <property type="match status" value="1"/>
</dbReference>
<keyword evidence="1" id="KW-0805">Transcription regulation</keyword>
<sequence>MLILERVIMHSTLDITELYQYGERVTFKKGDNLAQSVTGETSGDIYILSSGICALSSISCDGKETTYLYFKKRQFVGFVPLMNNLHLNYYGKKSFSIVAKTPCVAYRISNRQFQDLLGFPSVVSLMLNTLTENHIYLMEHFHSSKNEPALVQFCRFLLDQAEPCESGHLALNTFFTYQEIACYLGMHSVTIARMVKALRAEEMIEKTDHQIQIINPEQMAKLITEERKIDY</sequence>
<dbReference type="GO" id="GO:0006355">
    <property type="term" value="P:regulation of DNA-templated transcription"/>
    <property type="evidence" value="ECO:0007669"/>
    <property type="project" value="InterPro"/>
</dbReference>
<dbReference type="Pfam" id="PF00027">
    <property type="entry name" value="cNMP_binding"/>
    <property type="match status" value="1"/>
</dbReference>
<organism evidence="5 6">
    <name type="scientific">Streptococcus pasteurianus</name>
    <dbReference type="NCBI Taxonomy" id="197614"/>
    <lineage>
        <taxon>Bacteria</taxon>
        <taxon>Bacillati</taxon>
        <taxon>Bacillota</taxon>
        <taxon>Bacilli</taxon>
        <taxon>Lactobacillales</taxon>
        <taxon>Streptococcaceae</taxon>
        <taxon>Streptococcus</taxon>
    </lineage>
</organism>
<evidence type="ECO:0000313" key="5">
    <source>
        <dbReference type="EMBL" id="MDK7292700.1"/>
    </source>
</evidence>
<evidence type="ECO:0000256" key="3">
    <source>
        <dbReference type="ARBA" id="ARBA00023163"/>
    </source>
</evidence>
<dbReference type="InterPro" id="IPR018490">
    <property type="entry name" value="cNMP-bd_dom_sf"/>
</dbReference>
<dbReference type="AlphaFoldDB" id="A0AAW6YEE5"/>
<feature type="domain" description="Cyclic nucleotide-binding" evidence="4">
    <location>
        <begin position="39"/>
        <end position="118"/>
    </location>
</feature>
<keyword evidence="2" id="KW-0238">DNA-binding</keyword>
<evidence type="ECO:0000256" key="2">
    <source>
        <dbReference type="ARBA" id="ARBA00023125"/>
    </source>
</evidence>
<dbReference type="Gene3D" id="2.60.120.10">
    <property type="entry name" value="Jelly Rolls"/>
    <property type="match status" value="1"/>
</dbReference>
<dbReference type="EMBL" id="JASOPU010000003">
    <property type="protein sequence ID" value="MDK7292700.1"/>
    <property type="molecule type" value="Genomic_DNA"/>
</dbReference>
<dbReference type="GO" id="GO:0003677">
    <property type="term" value="F:DNA binding"/>
    <property type="evidence" value="ECO:0007669"/>
    <property type="project" value="UniProtKB-KW"/>
</dbReference>
<dbReference type="CDD" id="cd00038">
    <property type="entry name" value="CAP_ED"/>
    <property type="match status" value="1"/>
</dbReference>
<dbReference type="Pfam" id="PF13545">
    <property type="entry name" value="HTH_Crp_2"/>
    <property type="match status" value="1"/>
</dbReference>
<name>A0AAW6YEE5_9STRE</name>
<reference evidence="5" key="1">
    <citation type="submission" date="2023-05" db="EMBL/GenBank/DDBJ databases">
        <title>Cataloging the Phylogenetic Diversity of Human Bladder Bacteria.</title>
        <authorList>
            <person name="Du J."/>
        </authorList>
    </citation>
    <scope>NUCLEOTIDE SEQUENCE</scope>
    <source>
        <strain evidence="5">UMB0765</strain>
    </source>
</reference>
<dbReference type="InterPro" id="IPR012318">
    <property type="entry name" value="HTH_CRP"/>
</dbReference>
<dbReference type="InterPro" id="IPR000595">
    <property type="entry name" value="cNMP-bd_dom"/>
</dbReference>
<dbReference type="Proteomes" id="UP001237917">
    <property type="component" value="Unassembled WGS sequence"/>
</dbReference>
<accession>A0AAW6YEE5</accession>
<gene>
    <name evidence="5" type="ORF">QP487_04350</name>
</gene>
<evidence type="ECO:0000259" key="4">
    <source>
        <dbReference type="PROSITE" id="PS50042"/>
    </source>
</evidence>
<dbReference type="SUPFAM" id="SSF51206">
    <property type="entry name" value="cAMP-binding domain-like"/>
    <property type="match status" value="1"/>
</dbReference>